<protein>
    <recommendedName>
        <fullName evidence="4">RanBP2-type domain-containing protein</fullName>
    </recommendedName>
</protein>
<feature type="compositionally biased region" description="Low complexity" evidence="1">
    <location>
        <begin position="402"/>
        <end position="414"/>
    </location>
</feature>
<sequence>MDIPRGHAMLPLNEADFLDFIYNYFKAEYAPIRSFFSTATAEPRQAHRWVNAGHEMTPLHIRAANAQSQKDLESLDYFTRKWNLDAGFVRGIVIRFAKYEVHERLEKKLFENCRLDLMVRKALKEKHLIDALWPSPAPKNLPQELLRQGVQVRSWYGDMFSKYFRHLHAVDDFTLRPDVDAKIRASGTLMLFPYVDHLIFGAVDPIMPIVAKGAGYANAAAWKQKDKAAAAFGQPEHFEVRFDAPAEVEETYTRNVTRQCQCLKCGAKRDVKVTISVDPNPGPVAQQTPGKERRTSNPNVGAKRQSSKAAQRYSPGYVLPGTDAATQPQRPPRQRRPARHPEPEPEPPAPAELPGEVRATSPVQKKQCPRCTFLNHPDIVDCEMCGADLPETLVAKPPSPVATAKKSSHAHSASEPPTTTADKLRKEETPSRPAAPNRHSLSSTLFSIFPFSQQQQTEHHANLPSTQPKETPEVRKDRPQSKLKEEVQPEAKAKHNSKTNERDHETEAATKAPSTPPNLIDSDPTYDREPVFNQTPEMAMMPMTPPPTSSHGNRPFVTGLPQNLMDDFVPVSPSYRNEQEEEDAGWGEVSKEEAKREDSSGDEDEEDIVDRREGMIDLDIVAREEMGVWGDKEDD</sequence>
<dbReference type="EMBL" id="ML977328">
    <property type="protein sequence ID" value="KAF2113280.1"/>
    <property type="molecule type" value="Genomic_DNA"/>
</dbReference>
<feature type="region of interest" description="Disordered" evidence="1">
    <location>
        <begin position="391"/>
        <end position="617"/>
    </location>
</feature>
<feature type="region of interest" description="Disordered" evidence="1">
    <location>
        <begin position="274"/>
        <end position="365"/>
    </location>
</feature>
<evidence type="ECO:0000313" key="2">
    <source>
        <dbReference type="EMBL" id="KAF2113280.1"/>
    </source>
</evidence>
<dbReference type="SUPFAM" id="SSF90209">
    <property type="entry name" value="Ran binding protein zinc finger-like"/>
    <property type="match status" value="1"/>
</dbReference>
<feature type="compositionally biased region" description="Basic and acidic residues" evidence="1">
    <location>
        <begin position="589"/>
        <end position="599"/>
    </location>
</feature>
<organism evidence="2 3">
    <name type="scientific">Lophiotrema nucula</name>
    <dbReference type="NCBI Taxonomy" id="690887"/>
    <lineage>
        <taxon>Eukaryota</taxon>
        <taxon>Fungi</taxon>
        <taxon>Dikarya</taxon>
        <taxon>Ascomycota</taxon>
        <taxon>Pezizomycotina</taxon>
        <taxon>Dothideomycetes</taxon>
        <taxon>Pleosporomycetidae</taxon>
        <taxon>Pleosporales</taxon>
        <taxon>Lophiotremataceae</taxon>
        <taxon>Lophiotrema</taxon>
    </lineage>
</organism>
<dbReference type="Proteomes" id="UP000799770">
    <property type="component" value="Unassembled WGS sequence"/>
</dbReference>
<accession>A0A6A5Z1K9</accession>
<evidence type="ECO:0000313" key="3">
    <source>
        <dbReference type="Proteomes" id="UP000799770"/>
    </source>
</evidence>
<dbReference type="OrthoDB" id="271448at2759"/>
<evidence type="ECO:0008006" key="4">
    <source>
        <dbReference type="Google" id="ProtNLM"/>
    </source>
</evidence>
<reference evidence="2" key="1">
    <citation type="journal article" date="2020" name="Stud. Mycol.">
        <title>101 Dothideomycetes genomes: a test case for predicting lifestyles and emergence of pathogens.</title>
        <authorList>
            <person name="Haridas S."/>
            <person name="Albert R."/>
            <person name="Binder M."/>
            <person name="Bloem J."/>
            <person name="Labutti K."/>
            <person name="Salamov A."/>
            <person name="Andreopoulos B."/>
            <person name="Baker S."/>
            <person name="Barry K."/>
            <person name="Bills G."/>
            <person name="Bluhm B."/>
            <person name="Cannon C."/>
            <person name="Castanera R."/>
            <person name="Culley D."/>
            <person name="Daum C."/>
            <person name="Ezra D."/>
            <person name="Gonzalez J."/>
            <person name="Henrissat B."/>
            <person name="Kuo A."/>
            <person name="Liang C."/>
            <person name="Lipzen A."/>
            <person name="Lutzoni F."/>
            <person name="Magnuson J."/>
            <person name="Mondo S."/>
            <person name="Nolan M."/>
            <person name="Ohm R."/>
            <person name="Pangilinan J."/>
            <person name="Park H.-J."/>
            <person name="Ramirez L."/>
            <person name="Alfaro M."/>
            <person name="Sun H."/>
            <person name="Tritt A."/>
            <person name="Yoshinaga Y."/>
            <person name="Zwiers L.-H."/>
            <person name="Turgeon B."/>
            <person name="Goodwin S."/>
            <person name="Spatafora J."/>
            <person name="Crous P."/>
            <person name="Grigoriev I."/>
        </authorList>
    </citation>
    <scope>NUCLEOTIDE SEQUENCE</scope>
    <source>
        <strain evidence="2">CBS 627.86</strain>
    </source>
</reference>
<dbReference type="InterPro" id="IPR036443">
    <property type="entry name" value="Znf_RanBP2_sf"/>
</dbReference>
<name>A0A6A5Z1K9_9PLEO</name>
<feature type="compositionally biased region" description="Polar residues" evidence="1">
    <location>
        <begin position="439"/>
        <end position="456"/>
    </location>
</feature>
<feature type="compositionally biased region" description="Basic and acidic residues" evidence="1">
    <location>
        <begin position="470"/>
        <end position="508"/>
    </location>
</feature>
<dbReference type="Gene3D" id="2.30.30.380">
    <property type="entry name" value="Zn-finger domain of Sec23/24"/>
    <property type="match status" value="1"/>
</dbReference>
<evidence type="ECO:0000256" key="1">
    <source>
        <dbReference type="SAM" id="MobiDB-lite"/>
    </source>
</evidence>
<dbReference type="AlphaFoldDB" id="A0A6A5Z1K9"/>
<gene>
    <name evidence="2" type="ORF">BDV96DRAFT_633398</name>
</gene>
<keyword evidence="3" id="KW-1185">Reference proteome</keyword>
<proteinExistence type="predicted"/>